<feature type="region of interest" description="Disordered" evidence="1">
    <location>
        <begin position="51"/>
        <end position="134"/>
    </location>
</feature>
<evidence type="ECO:0000259" key="2">
    <source>
        <dbReference type="PROSITE" id="PS50951"/>
    </source>
</evidence>
<dbReference type="Pfam" id="PF16517">
    <property type="entry name" value="Nore1-SARAH"/>
    <property type="match status" value="1"/>
</dbReference>
<dbReference type="CDD" id="cd21885">
    <property type="entry name" value="SARAH_RASSF1-like"/>
    <property type="match status" value="1"/>
</dbReference>
<organism evidence="3 4">
    <name type="scientific">Cichlidogyrus casuarinus</name>
    <dbReference type="NCBI Taxonomy" id="1844966"/>
    <lineage>
        <taxon>Eukaryota</taxon>
        <taxon>Metazoa</taxon>
        <taxon>Spiralia</taxon>
        <taxon>Lophotrochozoa</taxon>
        <taxon>Platyhelminthes</taxon>
        <taxon>Monogenea</taxon>
        <taxon>Monopisthocotylea</taxon>
        <taxon>Dactylogyridea</taxon>
        <taxon>Ancyrocephalidae</taxon>
        <taxon>Cichlidogyrus</taxon>
    </lineage>
</organism>
<comment type="caution">
    <text evidence="3">The sequence shown here is derived from an EMBL/GenBank/DDBJ whole genome shotgun (WGS) entry which is preliminary data.</text>
</comment>
<feature type="domain" description="SARAH" evidence="2">
    <location>
        <begin position="1"/>
        <end position="45"/>
    </location>
</feature>
<feature type="non-terminal residue" evidence="3">
    <location>
        <position position="1"/>
    </location>
</feature>
<evidence type="ECO:0000313" key="3">
    <source>
        <dbReference type="EMBL" id="KAL3310064.1"/>
    </source>
</evidence>
<evidence type="ECO:0000313" key="4">
    <source>
        <dbReference type="Proteomes" id="UP001626550"/>
    </source>
</evidence>
<name>A0ABD2PRF7_9PLAT</name>
<dbReference type="Proteomes" id="UP001626550">
    <property type="component" value="Unassembled WGS sequence"/>
</dbReference>
<dbReference type="AlphaFoldDB" id="A0ABD2PRF7"/>
<accession>A0ABD2PRF7</accession>
<keyword evidence="4" id="KW-1185">Reference proteome</keyword>
<dbReference type="Gene3D" id="1.20.5.110">
    <property type="match status" value="1"/>
</dbReference>
<sequence length="134" mass="16073">WEHFSVPELRTFLLILTREEKDYTERIRMKYSIREREVMRLLSLRWEQMSDEEKRHLRPPIQMHTKEDLELKPVPQKPVKGTETLPSTFKASEQPELAPSMTMQQQKKSKKASAKKEKPNSWKSKSLMRKLGFF</sequence>
<dbReference type="EMBL" id="JBJKFK010003276">
    <property type="protein sequence ID" value="KAL3310064.1"/>
    <property type="molecule type" value="Genomic_DNA"/>
</dbReference>
<dbReference type="InterPro" id="IPR011524">
    <property type="entry name" value="SARAH_dom"/>
</dbReference>
<gene>
    <name evidence="3" type="ORF">Ciccas_011376</name>
</gene>
<protein>
    <recommendedName>
        <fullName evidence="2">SARAH domain-containing protein</fullName>
    </recommendedName>
</protein>
<reference evidence="3 4" key="1">
    <citation type="submission" date="2024-11" db="EMBL/GenBank/DDBJ databases">
        <title>Adaptive evolution of stress response genes in parasites aligns with host niche diversity.</title>
        <authorList>
            <person name="Hahn C."/>
            <person name="Resl P."/>
        </authorList>
    </citation>
    <scope>NUCLEOTIDE SEQUENCE [LARGE SCALE GENOMIC DNA]</scope>
    <source>
        <strain evidence="3">EGGRZ-B1_66</strain>
        <tissue evidence="3">Body</tissue>
    </source>
</reference>
<dbReference type="PROSITE" id="PS50951">
    <property type="entry name" value="SARAH"/>
    <property type="match status" value="1"/>
</dbReference>
<proteinExistence type="predicted"/>
<evidence type="ECO:0000256" key="1">
    <source>
        <dbReference type="SAM" id="MobiDB-lite"/>
    </source>
</evidence>